<dbReference type="Pfam" id="PF21960">
    <property type="entry name" value="RCF1-5-like_lid"/>
    <property type="match status" value="1"/>
</dbReference>
<dbReference type="Pfam" id="PF08542">
    <property type="entry name" value="Rep_fac_C"/>
    <property type="match status" value="1"/>
</dbReference>
<dbReference type="GO" id="GO:0005524">
    <property type="term" value="F:ATP binding"/>
    <property type="evidence" value="ECO:0007669"/>
    <property type="project" value="UniProtKB-KW"/>
</dbReference>
<dbReference type="FunFam" id="1.10.8.60:FF:000012">
    <property type="entry name" value="Replication factor C subunit 4"/>
    <property type="match status" value="1"/>
</dbReference>
<sequence>MERFRPVRLVDLVDQEGVKVGLMEFVRRGDLPHLLFYGPPGVGKTTAALALARELYGDSWRSSVLELNASDERGIDVIREKVKEFARTIPTGPVPFKLVILDEADNMTSDAQQALRRIMEMYASTTRFILLANYISGIIEPIQSRCAIFRFNPLPKEAVIERLRQIAKETGVEVTEDGLEAIWEVSQGDMRKAINTLQTTTTTNKKVDENAVYQLFGGINPQEVRDLIYEALNGDFGKAIMGLKSMIRDRGVDPIYIIRLLHREVTSTVSKINAPEYLKPRIIYSIAMRHHAILRGSDDLTQVIGLLAEIRLMLKSSG</sequence>
<dbReference type="GO" id="GO:0003689">
    <property type="term" value="F:DNA clamp loader activity"/>
    <property type="evidence" value="ECO:0007669"/>
    <property type="project" value="TreeGrafter"/>
</dbReference>
<dbReference type="InterPro" id="IPR050238">
    <property type="entry name" value="DNA_Rep/Repair_Clamp_Loader"/>
</dbReference>
<dbReference type="CDD" id="cd18140">
    <property type="entry name" value="HLD_clamp_RFC"/>
    <property type="match status" value="1"/>
</dbReference>
<dbReference type="Gene3D" id="1.10.8.60">
    <property type="match status" value="1"/>
</dbReference>
<evidence type="ECO:0000259" key="7">
    <source>
        <dbReference type="SMART" id="SM00382"/>
    </source>
</evidence>
<dbReference type="GO" id="GO:0006281">
    <property type="term" value="P:DNA repair"/>
    <property type="evidence" value="ECO:0007669"/>
    <property type="project" value="TreeGrafter"/>
</dbReference>
<feature type="domain" description="AAA+ ATPase" evidence="7">
    <location>
        <begin position="30"/>
        <end position="154"/>
    </location>
</feature>
<dbReference type="GO" id="GO:0016887">
    <property type="term" value="F:ATP hydrolysis activity"/>
    <property type="evidence" value="ECO:0007669"/>
    <property type="project" value="InterPro"/>
</dbReference>
<dbReference type="SUPFAM" id="SSF48019">
    <property type="entry name" value="post-AAA+ oligomerization domain-like"/>
    <property type="match status" value="1"/>
</dbReference>
<dbReference type="HOGENOM" id="CLU_042324_2_1_2"/>
<organism evidence="8 9">
    <name type="scientific">Caldivirga maquilingensis (strain ATCC 700844 / DSM 13496 / JCM 10307 / IC-167)</name>
    <dbReference type="NCBI Taxonomy" id="397948"/>
    <lineage>
        <taxon>Archaea</taxon>
        <taxon>Thermoproteota</taxon>
        <taxon>Thermoprotei</taxon>
        <taxon>Thermoproteales</taxon>
        <taxon>Thermoproteaceae</taxon>
        <taxon>Caldivirga</taxon>
    </lineage>
</organism>
<keyword evidence="5" id="KW-0067">ATP-binding</keyword>
<dbReference type="Proteomes" id="UP000001137">
    <property type="component" value="Chromosome"/>
</dbReference>
<comment type="similarity">
    <text evidence="1">Belongs to the activator 1 small subunits family. RfcS subfamily.</text>
</comment>
<dbReference type="Gene3D" id="3.40.50.300">
    <property type="entry name" value="P-loop containing nucleotide triphosphate hydrolases"/>
    <property type="match status" value="1"/>
</dbReference>
<dbReference type="NCBIfam" id="NF001679">
    <property type="entry name" value="PRK00440.1"/>
    <property type="match status" value="1"/>
</dbReference>
<dbReference type="GO" id="GO:0005663">
    <property type="term" value="C:DNA replication factor C complex"/>
    <property type="evidence" value="ECO:0007669"/>
    <property type="project" value="TreeGrafter"/>
</dbReference>
<dbReference type="AlphaFoldDB" id="A8MCT0"/>
<dbReference type="EMBL" id="CP000852">
    <property type="protein sequence ID" value="ABW01586.1"/>
    <property type="molecule type" value="Genomic_DNA"/>
</dbReference>
<evidence type="ECO:0000313" key="9">
    <source>
        <dbReference type="Proteomes" id="UP000001137"/>
    </source>
</evidence>
<dbReference type="KEGG" id="cma:Cmaq_0750"/>
<evidence type="ECO:0000313" key="8">
    <source>
        <dbReference type="EMBL" id="ABW01586.1"/>
    </source>
</evidence>
<evidence type="ECO:0000256" key="6">
    <source>
        <dbReference type="ARBA" id="ARBA00031749"/>
    </source>
</evidence>
<dbReference type="Pfam" id="PF00004">
    <property type="entry name" value="AAA"/>
    <property type="match status" value="1"/>
</dbReference>
<evidence type="ECO:0000256" key="5">
    <source>
        <dbReference type="ARBA" id="ARBA00022840"/>
    </source>
</evidence>
<dbReference type="InterPro" id="IPR047854">
    <property type="entry name" value="RFC_lid"/>
</dbReference>
<dbReference type="GO" id="GO:0006261">
    <property type="term" value="P:DNA-templated DNA replication"/>
    <property type="evidence" value="ECO:0007669"/>
    <property type="project" value="TreeGrafter"/>
</dbReference>
<evidence type="ECO:0000256" key="4">
    <source>
        <dbReference type="ARBA" id="ARBA00022741"/>
    </source>
</evidence>
<dbReference type="PANTHER" id="PTHR11669:SF20">
    <property type="entry name" value="REPLICATION FACTOR C SUBUNIT 4"/>
    <property type="match status" value="1"/>
</dbReference>
<dbReference type="InterPro" id="IPR003593">
    <property type="entry name" value="AAA+_ATPase"/>
</dbReference>
<dbReference type="STRING" id="397948.Cmaq_0750"/>
<dbReference type="InterPro" id="IPR008921">
    <property type="entry name" value="DNA_pol3_clamp-load_cplx_C"/>
</dbReference>
<dbReference type="InterPro" id="IPR013748">
    <property type="entry name" value="Rep_factorC_C"/>
</dbReference>
<reference evidence="8 9" key="1">
    <citation type="submission" date="2007-10" db="EMBL/GenBank/DDBJ databases">
        <title>Complete sequence of Caldivirga maquilingensis IC-167.</title>
        <authorList>
            <consortium name="US DOE Joint Genome Institute"/>
            <person name="Copeland A."/>
            <person name="Lucas S."/>
            <person name="Lapidus A."/>
            <person name="Barry K."/>
            <person name="Glavina del Rio T."/>
            <person name="Dalin E."/>
            <person name="Tice H."/>
            <person name="Pitluck S."/>
            <person name="Saunders E."/>
            <person name="Brettin T."/>
            <person name="Bruce D."/>
            <person name="Detter J.C."/>
            <person name="Han C."/>
            <person name="Schmutz J."/>
            <person name="Larimer F."/>
            <person name="Land M."/>
            <person name="Hauser L."/>
            <person name="Kyrpides N."/>
            <person name="Ivanova N."/>
            <person name="Biddle J.F."/>
            <person name="Zhang Z."/>
            <person name="Fitz-Gibbon S.T."/>
            <person name="Lowe T.M."/>
            <person name="Saltikov C."/>
            <person name="House C.H."/>
            <person name="Richardson P."/>
        </authorList>
    </citation>
    <scope>NUCLEOTIDE SEQUENCE [LARGE SCALE GENOMIC DNA]</scope>
    <source>
        <strain evidence="9">ATCC 700844 / DSM 13496 / JCM 10307 / IC-167</strain>
    </source>
</reference>
<name>A8MCT0_CALMQ</name>
<dbReference type="SMART" id="SM00382">
    <property type="entry name" value="AAA"/>
    <property type="match status" value="1"/>
</dbReference>
<evidence type="ECO:0000256" key="3">
    <source>
        <dbReference type="ARBA" id="ARBA00022705"/>
    </source>
</evidence>
<dbReference type="InterPro" id="IPR027417">
    <property type="entry name" value="P-loop_NTPase"/>
</dbReference>
<evidence type="ECO:0000256" key="2">
    <source>
        <dbReference type="ARBA" id="ARBA00014164"/>
    </source>
</evidence>
<proteinExistence type="inferred from homology"/>
<dbReference type="Gene3D" id="1.20.272.10">
    <property type="match status" value="1"/>
</dbReference>
<keyword evidence="3" id="KW-0235">DNA replication</keyword>
<evidence type="ECO:0000256" key="1">
    <source>
        <dbReference type="ARBA" id="ARBA00009668"/>
    </source>
</evidence>
<dbReference type="FunFam" id="3.40.50.300:FF:000952">
    <property type="entry name" value="Replication factor C subunit 2"/>
    <property type="match status" value="1"/>
</dbReference>
<keyword evidence="9" id="KW-1185">Reference proteome</keyword>
<gene>
    <name evidence="8" type="ordered locus">Cmaq_0750</name>
</gene>
<accession>A8MCT0</accession>
<dbReference type="PANTHER" id="PTHR11669">
    <property type="entry name" value="REPLICATION FACTOR C / DNA POLYMERASE III GAMMA-TAU SUBUNIT"/>
    <property type="match status" value="1"/>
</dbReference>
<dbReference type="GO" id="GO:0003677">
    <property type="term" value="F:DNA binding"/>
    <property type="evidence" value="ECO:0007669"/>
    <property type="project" value="InterPro"/>
</dbReference>
<dbReference type="eggNOG" id="arCOG00469">
    <property type="taxonomic scope" value="Archaea"/>
</dbReference>
<dbReference type="InterPro" id="IPR003959">
    <property type="entry name" value="ATPase_AAA_core"/>
</dbReference>
<dbReference type="CDD" id="cd00009">
    <property type="entry name" value="AAA"/>
    <property type="match status" value="1"/>
</dbReference>
<protein>
    <recommendedName>
        <fullName evidence="2">Replication factor C small subunit</fullName>
    </recommendedName>
    <alternativeName>
        <fullName evidence="6">Clamp loader small subunit</fullName>
    </alternativeName>
</protein>
<keyword evidence="4" id="KW-0547">Nucleotide-binding</keyword>
<dbReference type="SUPFAM" id="SSF52540">
    <property type="entry name" value="P-loop containing nucleoside triphosphate hydrolases"/>
    <property type="match status" value="1"/>
</dbReference>